<evidence type="ECO:0000313" key="6">
    <source>
        <dbReference type="EMBL" id="MDM5263850.1"/>
    </source>
</evidence>
<dbReference type="PANTHER" id="PTHR42991:SF1">
    <property type="entry name" value="ALDEHYDE DEHYDROGENASE"/>
    <property type="match status" value="1"/>
</dbReference>
<organism evidence="6 7">
    <name type="scientific">Sulfurovum xiamenensis</name>
    <dbReference type="NCBI Taxonomy" id="3019066"/>
    <lineage>
        <taxon>Bacteria</taxon>
        <taxon>Pseudomonadati</taxon>
        <taxon>Campylobacterota</taxon>
        <taxon>Epsilonproteobacteria</taxon>
        <taxon>Campylobacterales</taxon>
        <taxon>Sulfurovaceae</taxon>
        <taxon>Sulfurovum</taxon>
    </lineage>
</organism>
<evidence type="ECO:0000256" key="3">
    <source>
        <dbReference type="PROSITE-ProRule" id="PRU10007"/>
    </source>
</evidence>
<keyword evidence="7" id="KW-1185">Reference proteome</keyword>
<dbReference type="InterPro" id="IPR016163">
    <property type="entry name" value="Ald_DH_C"/>
</dbReference>
<comment type="caution">
    <text evidence="6">The sequence shown here is derived from an EMBL/GenBank/DDBJ whole genome shotgun (WGS) entry which is preliminary data.</text>
</comment>
<dbReference type="Gene3D" id="3.40.309.10">
    <property type="entry name" value="Aldehyde Dehydrogenase, Chain A, domain 2"/>
    <property type="match status" value="1"/>
</dbReference>
<keyword evidence="2 4" id="KW-0560">Oxidoreductase</keyword>
<evidence type="ECO:0000256" key="2">
    <source>
        <dbReference type="ARBA" id="ARBA00023002"/>
    </source>
</evidence>
<dbReference type="EMBL" id="JAQIBC010000003">
    <property type="protein sequence ID" value="MDM5263850.1"/>
    <property type="molecule type" value="Genomic_DNA"/>
</dbReference>
<evidence type="ECO:0000256" key="1">
    <source>
        <dbReference type="ARBA" id="ARBA00009986"/>
    </source>
</evidence>
<comment type="similarity">
    <text evidence="1 4">Belongs to the aldehyde dehydrogenase family.</text>
</comment>
<dbReference type="SUPFAM" id="SSF53720">
    <property type="entry name" value="ALDH-like"/>
    <property type="match status" value="1"/>
</dbReference>
<evidence type="ECO:0000313" key="7">
    <source>
        <dbReference type="Proteomes" id="UP001169066"/>
    </source>
</evidence>
<dbReference type="RefSeq" id="WP_289401802.1">
    <property type="nucleotide sequence ID" value="NZ_JAQIBC010000003.1"/>
</dbReference>
<dbReference type="InterPro" id="IPR029510">
    <property type="entry name" value="Ald_DH_CS_GLU"/>
</dbReference>
<dbReference type="InterPro" id="IPR051020">
    <property type="entry name" value="ALDH-related_metabolic_enz"/>
</dbReference>
<dbReference type="InterPro" id="IPR015590">
    <property type="entry name" value="Aldehyde_DH_dom"/>
</dbReference>
<dbReference type="InterPro" id="IPR016162">
    <property type="entry name" value="Ald_DH_N"/>
</dbReference>
<dbReference type="PANTHER" id="PTHR42991">
    <property type="entry name" value="ALDEHYDE DEHYDROGENASE"/>
    <property type="match status" value="1"/>
</dbReference>
<gene>
    <name evidence="6" type="ORF">PF327_06530</name>
</gene>
<evidence type="ECO:0000259" key="5">
    <source>
        <dbReference type="Pfam" id="PF00171"/>
    </source>
</evidence>
<dbReference type="InterPro" id="IPR016161">
    <property type="entry name" value="Ald_DH/histidinol_DH"/>
</dbReference>
<name>A0ABT7QRX8_9BACT</name>
<feature type="active site" evidence="3">
    <location>
        <position position="251"/>
    </location>
</feature>
<dbReference type="Proteomes" id="UP001169066">
    <property type="component" value="Unassembled WGS sequence"/>
</dbReference>
<feature type="domain" description="Aldehyde dehydrogenase" evidence="5">
    <location>
        <begin position="21"/>
        <end position="472"/>
    </location>
</feature>
<dbReference type="PROSITE" id="PS00687">
    <property type="entry name" value="ALDEHYDE_DEHYDR_GLU"/>
    <property type="match status" value="1"/>
</dbReference>
<dbReference type="Pfam" id="PF00171">
    <property type="entry name" value="Aldedh"/>
    <property type="match status" value="1"/>
</dbReference>
<reference evidence="6" key="1">
    <citation type="submission" date="2023-01" db="EMBL/GenBank/DDBJ databases">
        <title>Sulfurovum sp. XTW-4 genome assembly.</title>
        <authorList>
            <person name="Wang J."/>
        </authorList>
    </citation>
    <scope>NUCLEOTIDE SEQUENCE</scope>
    <source>
        <strain evidence="6">XTW-4</strain>
    </source>
</reference>
<proteinExistence type="inferred from homology"/>
<accession>A0ABT7QRX8</accession>
<dbReference type="Gene3D" id="3.40.605.10">
    <property type="entry name" value="Aldehyde Dehydrogenase, Chain A, domain 1"/>
    <property type="match status" value="1"/>
</dbReference>
<protein>
    <submittedName>
        <fullName evidence="6">Aldehyde dehydrogenase family protein</fullName>
    </submittedName>
</protein>
<sequence>MSTIAQAKIFFGSAEENKEVQQERKSPFDSAVVSSAPVCDAEDTLKALDIAKAASKAAARSPLSQRILWLEDVAKRLMEEKEAFALMLAKEVAKPIAFSRIEVERCVETIKITAMELANLAGETLPTDIMPSGKKTLAYFKREPVGVVACITPFNFPLNLVAHKIAPALGAGNAVVLKPTPEAPMTAYMFAKLFVDSEYAIKDALSVVYGDAEVGSALVQSNIPRVISFTGSVPVGNIITKQAGIKKVSLELGGNAATYIDKSADLALAAARCAFGAFYNSGQVCISLQRIYVNEEVYDAFAELIAQETKKLKVGSPYEEDTFMGPLIDEESRERAKSWIASAKDEGAKVIAGGEEVEGIFPPTVMADVTDDMKIICEEVFAPIVSLVAVADYETAVEKMNDSPYGLQFSIFTNDLKMTQQFIEDAECGGVVVNDIPTLRFDVQPYGGAKLSGVGREGPKWALEEFTEIKSVVIC</sequence>
<evidence type="ECO:0000256" key="4">
    <source>
        <dbReference type="RuleBase" id="RU003345"/>
    </source>
</evidence>